<dbReference type="AlphaFoldDB" id="L1IUL8"/>
<name>L1IUL8_GUITC</name>
<organism evidence="3">
    <name type="scientific">Guillardia theta (strain CCMP2712)</name>
    <name type="common">Cryptophyte</name>
    <dbReference type="NCBI Taxonomy" id="905079"/>
    <lineage>
        <taxon>Eukaryota</taxon>
        <taxon>Cryptophyceae</taxon>
        <taxon>Pyrenomonadales</taxon>
        <taxon>Geminigeraceae</taxon>
        <taxon>Guillardia</taxon>
    </lineage>
</organism>
<dbReference type="EMBL" id="JH993035">
    <property type="protein sequence ID" value="EKX39956.1"/>
    <property type="molecule type" value="Genomic_DNA"/>
</dbReference>
<keyword evidence="2" id="KW-1133">Transmembrane helix</keyword>
<gene>
    <name evidence="3" type="ORF">GUITHDRAFT_164801</name>
</gene>
<proteinExistence type="predicted"/>
<evidence type="ECO:0000313" key="5">
    <source>
        <dbReference type="Proteomes" id="UP000011087"/>
    </source>
</evidence>
<dbReference type="RefSeq" id="XP_005826936.1">
    <property type="nucleotide sequence ID" value="XM_005826879.1"/>
</dbReference>
<dbReference type="KEGG" id="gtt:GUITHDRAFT_164801"/>
<keyword evidence="5" id="KW-1185">Reference proteome</keyword>
<evidence type="ECO:0000313" key="3">
    <source>
        <dbReference type="EMBL" id="EKX39956.1"/>
    </source>
</evidence>
<keyword evidence="2" id="KW-0812">Transmembrane</keyword>
<reference evidence="5" key="2">
    <citation type="submission" date="2012-11" db="EMBL/GenBank/DDBJ databases">
        <authorList>
            <person name="Kuo A."/>
            <person name="Curtis B.A."/>
            <person name="Tanifuji G."/>
            <person name="Burki F."/>
            <person name="Gruber A."/>
            <person name="Irimia M."/>
            <person name="Maruyama S."/>
            <person name="Arias M.C."/>
            <person name="Ball S.G."/>
            <person name="Gile G.H."/>
            <person name="Hirakawa Y."/>
            <person name="Hopkins J.F."/>
            <person name="Rensing S.A."/>
            <person name="Schmutz J."/>
            <person name="Symeonidi A."/>
            <person name="Elias M."/>
            <person name="Eveleigh R.J."/>
            <person name="Herman E.K."/>
            <person name="Klute M.J."/>
            <person name="Nakayama T."/>
            <person name="Obornik M."/>
            <person name="Reyes-Prieto A."/>
            <person name="Armbrust E.V."/>
            <person name="Aves S.J."/>
            <person name="Beiko R.G."/>
            <person name="Coutinho P."/>
            <person name="Dacks J.B."/>
            <person name="Durnford D.G."/>
            <person name="Fast N.M."/>
            <person name="Green B.R."/>
            <person name="Grisdale C."/>
            <person name="Hempe F."/>
            <person name="Henrissat B."/>
            <person name="Hoppner M.P."/>
            <person name="Ishida K.-I."/>
            <person name="Kim E."/>
            <person name="Koreny L."/>
            <person name="Kroth P.G."/>
            <person name="Liu Y."/>
            <person name="Malik S.-B."/>
            <person name="Maier U.G."/>
            <person name="McRose D."/>
            <person name="Mock T."/>
            <person name="Neilson J.A."/>
            <person name="Onodera N.T."/>
            <person name="Poole A.M."/>
            <person name="Pritham E.J."/>
            <person name="Richards T.A."/>
            <person name="Rocap G."/>
            <person name="Roy S.W."/>
            <person name="Sarai C."/>
            <person name="Schaack S."/>
            <person name="Shirato S."/>
            <person name="Slamovits C.H."/>
            <person name="Spencer D.F."/>
            <person name="Suzuki S."/>
            <person name="Worden A.Z."/>
            <person name="Zauner S."/>
            <person name="Barry K."/>
            <person name="Bell C."/>
            <person name="Bharti A.K."/>
            <person name="Crow J.A."/>
            <person name="Grimwood J."/>
            <person name="Kramer R."/>
            <person name="Lindquist E."/>
            <person name="Lucas S."/>
            <person name="Salamov A."/>
            <person name="McFadden G.I."/>
            <person name="Lane C.E."/>
            <person name="Keeling P.J."/>
            <person name="Gray M.W."/>
            <person name="Grigoriev I.V."/>
            <person name="Archibald J.M."/>
        </authorList>
    </citation>
    <scope>NUCLEOTIDE SEQUENCE</scope>
    <source>
        <strain evidence="5">CCMP2712</strain>
    </source>
</reference>
<protein>
    <submittedName>
        <fullName evidence="3 4">Uncharacterized protein</fullName>
    </submittedName>
</protein>
<dbReference type="GeneID" id="17296719"/>
<dbReference type="PaxDb" id="55529-EKX39956"/>
<feature type="compositionally biased region" description="Polar residues" evidence="1">
    <location>
        <begin position="123"/>
        <end position="133"/>
    </location>
</feature>
<feature type="region of interest" description="Disordered" evidence="1">
    <location>
        <begin position="107"/>
        <end position="152"/>
    </location>
</feature>
<dbReference type="Proteomes" id="UP000011087">
    <property type="component" value="Unassembled WGS sequence"/>
</dbReference>
<evidence type="ECO:0000256" key="2">
    <source>
        <dbReference type="SAM" id="Phobius"/>
    </source>
</evidence>
<accession>L1IUL8</accession>
<evidence type="ECO:0000313" key="4">
    <source>
        <dbReference type="EnsemblProtists" id="EKX39956"/>
    </source>
</evidence>
<feature type="transmembrane region" description="Helical" evidence="2">
    <location>
        <begin position="23"/>
        <end position="40"/>
    </location>
</feature>
<reference evidence="4" key="3">
    <citation type="submission" date="2015-06" db="UniProtKB">
        <authorList>
            <consortium name="EnsemblProtists"/>
        </authorList>
    </citation>
    <scope>IDENTIFICATION</scope>
</reference>
<evidence type="ECO:0000256" key="1">
    <source>
        <dbReference type="SAM" id="MobiDB-lite"/>
    </source>
</evidence>
<keyword evidence="2" id="KW-0472">Membrane</keyword>
<dbReference type="EnsemblProtists" id="EKX39956">
    <property type="protein sequence ID" value="EKX39956"/>
    <property type="gene ID" value="GUITHDRAFT_164801"/>
</dbReference>
<reference evidence="3 5" key="1">
    <citation type="journal article" date="2012" name="Nature">
        <title>Algal genomes reveal evolutionary mosaicism and the fate of nucleomorphs.</title>
        <authorList>
            <consortium name="DOE Joint Genome Institute"/>
            <person name="Curtis B.A."/>
            <person name="Tanifuji G."/>
            <person name="Burki F."/>
            <person name="Gruber A."/>
            <person name="Irimia M."/>
            <person name="Maruyama S."/>
            <person name="Arias M.C."/>
            <person name="Ball S.G."/>
            <person name="Gile G.H."/>
            <person name="Hirakawa Y."/>
            <person name="Hopkins J.F."/>
            <person name="Kuo A."/>
            <person name="Rensing S.A."/>
            <person name="Schmutz J."/>
            <person name="Symeonidi A."/>
            <person name="Elias M."/>
            <person name="Eveleigh R.J."/>
            <person name="Herman E.K."/>
            <person name="Klute M.J."/>
            <person name="Nakayama T."/>
            <person name="Obornik M."/>
            <person name="Reyes-Prieto A."/>
            <person name="Armbrust E.V."/>
            <person name="Aves S.J."/>
            <person name="Beiko R.G."/>
            <person name="Coutinho P."/>
            <person name="Dacks J.B."/>
            <person name="Durnford D.G."/>
            <person name="Fast N.M."/>
            <person name="Green B.R."/>
            <person name="Grisdale C.J."/>
            <person name="Hempel F."/>
            <person name="Henrissat B."/>
            <person name="Hoppner M.P."/>
            <person name="Ishida K."/>
            <person name="Kim E."/>
            <person name="Koreny L."/>
            <person name="Kroth P.G."/>
            <person name="Liu Y."/>
            <person name="Malik S.B."/>
            <person name="Maier U.G."/>
            <person name="McRose D."/>
            <person name="Mock T."/>
            <person name="Neilson J.A."/>
            <person name="Onodera N.T."/>
            <person name="Poole A.M."/>
            <person name="Pritham E.J."/>
            <person name="Richards T.A."/>
            <person name="Rocap G."/>
            <person name="Roy S.W."/>
            <person name="Sarai C."/>
            <person name="Schaack S."/>
            <person name="Shirato S."/>
            <person name="Slamovits C.H."/>
            <person name="Spencer D.F."/>
            <person name="Suzuki S."/>
            <person name="Worden A.Z."/>
            <person name="Zauner S."/>
            <person name="Barry K."/>
            <person name="Bell C."/>
            <person name="Bharti A.K."/>
            <person name="Crow J.A."/>
            <person name="Grimwood J."/>
            <person name="Kramer R."/>
            <person name="Lindquist E."/>
            <person name="Lucas S."/>
            <person name="Salamov A."/>
            <person name="McFadden G.I."/>
            <person name="Lane C.E."/>
            <person name="Keeling P.J."/>
            <person name="Gray M.W."/>
            <person name="Grigoriev I.V."/>
            <person name="Archibald J.M."/>
        </authorList>
    </citation>
    <scope>NUCLEOTIDE SEQUENCE</scope>
    <source>
        <strain evidence="3 5">CCMP2712</strain>
    </source>
</reference>
<feature type="compositionally biased region" description="Basic and acidic residues" evidence="1">
    <location>
        <begin position="110"/>
        <end position="119"/>
    </location>
</feature>
<dbReference type="HOGENOM" id="CLU_1725801_0_0_1"/>
<sequence>MAGGAAWEVVVVRRKSESYKRGVAALCALALLAVVTLVALRHQNGQQAGLAQAFFNGKRYRVQGLLSVSSPIQSVSPYNDNFFEPEPIDDYGIYPAMKFSDYTKVRRRERAMTQDKGEPDSGNEYQQKASQSGFLEPILNADVSGEIQNPPK</sequence>